<proteinExistence type="predicted"/>
<sequence length="454" mass="50374">MDTVVSHTEEGKDRPETDYDVIAMGYIAKDAEWHAYKTKKLLWKVDLRLLPWLVLMYTTNFLDRTALAQARLGSLEEDLNLKGVEFNTITSILFIGYILLQLPSNLLLTKVRPSLYLCLMMVICGAIFLMSSWYRTSELTHRIAILYAGVALANMFGGLISAGVLANLNYAHGIAGWRWLFVIEGGATVGIALVAVFFMPDYPNTTRWLSREEQAYAEWRLAQDVVGARDDREATGALAALRMAFADYRLYLFMLMHHANLLSQSFTYFFPTIVKSLGYGDTETLLLTVPVWFATLLAALGVSYHSSRSQERSIHIACSMLVGAVGNVVAITTTGVGPRFLAMFLMPMGVLPAFQMILAWITSSFPRPLAKRAVVVAATGMFGNLSSIYGSYMYPATDGPMYVPAGVGLACVCCFCGGMAILIRFILRRENKKMERGDYTGSRAGLPEGFRYIT</sequence>
<feature type="transmembrane region" description="Helical" evidence="6">
    <location>
        <begin position="114"/>
        <end position="133"/>
    </location>
</feature>
<feature type="transmembrane region" description="Helical" evidence="6">
    <location>
        <begin position="406"/>
        <end position="427"/>
    </location>
</feature>
<comment type="subcellular location">
    <subcellularLocation>
        <location evidence="1">Membrane</location>
        <topology evidence="1">Multi-pass membrane protein</topology>
    </subcellularLocation>
</comment>
<dbReference type="KEGG" id="ela:UCREL1_3007"/>
<feature type="transmembrane region" description="Helical" evidence="6">
    <location>
        <begin position="340"/>
        <end position="361"/>
    </location>
</feature>
<dbReference type="PANTHER" id="PTHR43791:SF20">
    <property type="entry name" value="TRANSPORTER, PUTATIVE (AFU_ORTHOLOGUE AFUA_3G14670)-RELATED"/>
    <property type="match status" value="1"/>
</dbReference>
<dbReference type="Pfam" id="PF07690">
    <property type="entry name" value="MFS_1"/>
    <property type="match status" value="1"/>
</dbReference>
<evidence type="ECO:0000313" key="7">
    <source>
        <dbReference type="EMBL" id="EMR69972.1"/>
    </source>
</evidence>
<evidence type="ECO:0000256" key="1">
    <source>
        <dbReference type="ARBA" id="ARBA00004141"/>
    </source>
</evidence>
<keyword evidence="4 6" id="KW-1133">Transmembrane helix</keyword>
<dbReference type="HOGENOM" id="CLU_001265_0_6_1"/>
<dbReference type="PANTHER" id="PTHR43791">
    <property type="entry name" value="PERMEASE-RELATED"/>
    <property type="match status" value="1"/>
</dbReference>
<feature type="transmembrane region" description="Helical" evidence="6">
    <location>
        <begin position="316"/>
        <end position="334"/>
    </location>
</feature>
<dbReference type="EMBL" id="KB705990">
    <property type="protein sequence ID" value="EMR69972.1"/>
    <property type="molecule type" value="Genomic_DNA"/>
</dbReference>
<dbReference type="Proteomes" id="UP000012174">
    <property type="component" value="Unassembled WGS sequence"/>
</dbReference>
<accession>M7T073</accession>
<keyword evidence="3 6" id="KW-0812">Transmembrane</keyword>
<evidence type="ECO:0000256" key="6">
    <source>
        <dbReference type="SAM" id="Phobius"/>
    </source>
</evidence>
<dbReference type="AlphaFoldDB" id="M7T073"/>
<feature type="transmembrane region" description="Helical" evidence="6">
    <location>
        <begin position="145"/>
        <end position="165"/>
    </location>
</feature>
<keyword evidence="2" id="KW-0813">Transport</keyword>
<keyword evidence="5 6" id="KW-0472">Membrane</keyword>
<dbReference type="InterPro" id="IPR036259">
    <property type="entry name" value="MFS_trans_sf"/>
</dbReference>
<dbReference type="SUPFAM" id="SSF103473">
    <property type="entry name" value="MFS general substrate transporter"/>
    <property type="match status" value="1"/>
</dbReference>
<feature type="transmembrane region" description="Helical" evidence="6">
    <location>
        <begin position="79"/>
        <end position="102"/>
    </location>
</feature>
<gene>
    <name evidence="7" type="ORF">UCREL1_3007</name>
</gene>
<evidence type="ECO:0000256" key="2">
    <source>
        <dbReference type="ARBA" id="ARBA00022448"/>
    </source>
</evidence>
<evidence type="ECO:0000256" key="3">
    <source>
        <dbReference type="ARBA" id="ARBA00022692"/>
    </source>
</evidence>
<feature type="transmembrane region" description="Helical" evidence="6">
    <location>
        <begin position="177"/>
        <end position="199"/>
    </location>
</feature>
<dbReference type="Gene3D" id="1.20.1250.20">
    <property type="entry name" value="MFS general substrate transporter like domains"/>
    <property type="match status" value="3"/>
</dbReference>
<evidence type="ECO:0000256" key="5">
    <source>
        <dbReference type="ARBA" id="ARBA00023136"/>
    </source>
</evidence>
<dbReference type="InterPro" id="IPR011701">
    <property type="entry name" value="MFS"/>
</dbReference>
<dbReference type="GO" id="GO:0016020">
    <property type="term" value="C:membrane"/>
    <property type="evidence" value="ECO:0007669"/>
    <property type="project" value="UniProtKB-SubCell"/>
</dbReference>
<feature type="transmembrane region" description="Helical" evidence="6">
    <location>
        <begin position="373"/>
        <end position="394"/>
    </location>
</feature>
<reference evidence="8" key="1">
    <citation type="journal article" date="2013" name="Genome Announc.">
        <title>Draft genome sequence of the grapevine dieback fungus Eutypa lata UCR-EL1.</title>
        <authorList>
            <person name="Blanco-Ulate B."/>
            <person name="Rolshausen P.E."/>
            <person name="Cantu D."/>
        </authorList>
    </citation>
    <scope>NUCLEOTIDE SEQUENCE [LARGE SCALE GENOMIC DNA]</scope>
    <source>
        <strain evidence="8">UCR-EL1</strain>
    </source>
</reference>
<evidence type="ECO:0000256" key="4">
    <source>
        <dbReference type="ARBA" id="ARBA00022989"/>
    </source>
</evidence>
<keyword evidence="8" id="KW-1185">Reference proteome</keyword>
<protein>
    <submittedName>
        <fullName evidence="7">Putative allantoate permease protein</fullName>
    </submittedName>
</protein>
<organism evidence="7 8">
    <name type="scientific">Eutypa lata (strain UCR-EL1)</name>
    <name type="common">Grapevine dieback disease fungus</name>
    <name type="synonym">Eutypa armeniacae</name>
    <dbReference type="NCBI Taxonomy" id="1287681"/>
    <lineage>
        <taxon>Eukaryota</taxon>
        <taxon>Fungi</taxon>
        <taxon>Dikarya</taxon>
        <taxon>Ascomycota</taxon>
        <taxon>Pezizomycotina</taxon>
        <taxon>Sordariomycetes</taxon>
        <taxon>Xylariomycetidae</taxon>
        <taxon>Xylariales</taxon>
        <taxon>Diatrypaceae</taxon>
        <taxon>Eutypa</taxon>
    </lineage>
</organism>
<name>M7T073_EUTLA</name>
<dbReference type="eggNOG" id="KOG2533">
    <property type="taxonomic scope" value="Eukaryota"/>
</dbReference>
<dbReference type="OMA" id="MILAWIT"/>
<dbReference type="OrthoDB" id="2985014at2759"/>
<dbReference type="FunFam" id="1.20.1250.20:FF:000013">
    <property type="entry name" value="MFS general substrate transporter"/>
    <property type="match status" value="1"/>
</dbReference>
<dbReference type="GO" id="GO:0022857">
    <property type="term" value="F:transmembrane transporter activity"/>
    <property type="evidence" value="ECO:0007669"/>
    <property type="project" value="InterPro"/>
</dbReference>
<evidence type="ECO:0000313" key="8">
    <source>
        <dbReference type="Proteomes" id="UP000012174"/>
    </source>
</evidence>
<feature type="transmembrane region" description="Helical" evidence="6">
    <location>
        <begin position="285"/>
        <end position="304"/>
    </location>
</feature>